<reference evidence="3 4" key="1">
    <citation type="submission" date="2016-06" db="EMBL/GenBank/DDBJ databases">
        <authorList>
            <person name="Kjaerup R.B."/>
            <person name="Dalgaard T.S."/>
            <person name="Juul-Madsen H.R."/>
        </authorList>
    </citation>
    <scope>NUCLEOTIDE SEQUENCE [LARGE SCALE GENOMIC DNA]</scope>
    <source>
        <strain evidence="3 4">DSM 44871</strain>
    </source>
</reference>
<dbReference type="Proteomes" id="UP000198864">
    <property type="component" value="Unassembled WGS sequence"/>
</dbReference>
<dbReference type="InterPro" id="IPR027635">
    <property type="entry name" value="Lantibiotic2_lead_pep_dom"/>
</dbReference>
<evidence type="ECO:0000313" key="4">
    <source>
        <dbReference type="Proteomes" id="UP000198864"/>
    </source>
</evidence>
<evidence type="ECO:0000313" key="1">
    <source>
        <dbReference type="EMBL" id="RAN94398.1"/>
    </source>
</evidence>
<dbReference type="Proteomes" id="UP000249419">
    <property type="component" value="Unassembled WGS sequence"/>
</dbReference>
<keyword evidence="5" id="KW-1185">Reference proteome</keyword>
<proteinExistence type="predicted"/>
<dbReference type="Proteomes" id="UP000249334">
    <property type="component" value="Unassembled WGS sequence"/>
</dbReference>
<evidence type="ECO:0000313" key="5">
    <source>
        <dbReference type="Proteomes" id="UP000249334"/>
    </source>
</evidence>
<evidence type="ECO:0000313" key="2">
    <source>
        <dbReference type="EMBL" id="RAO27962.1"/>
    </source>
</evidence>
<evidence type="ECO:0000313" key="3">
    <source>
        <dbReference type="EMBL" id="SCE96882.1"/>
    </source>
</evidence>
<name>A0A1C4WKY7_9ACTN</name>
<dbReference type="EMBL" id="PXXW01000040">
    <property type="protein sequence ID" value="RAN94398.1"/>
    <property type="molecule type" value="Genomic_DNA"/>
</dbReference>
<dbReference type="RefSeq" id="WP_091399741.1">
    <property type="nucleotide sequence ID" value="NZ_CP192017.1"/>
</dbReference>
<dbReference type="GO" id="GO:0042742">
    <property type="term" value="P:defense response to bacterium"/>
    <property type="evidence" value="ECO:0007669"/>
    <property type="project" value="InterPro"/>
</dbReference>
<dbReference type="NCBIfam" id="TIGR03898">
    <property type="entry name" value="lanti_MRSA_kill"/>
    <property type="match status" value="1"/>
</dbReference>
<reference evidence="1 5" key="3">
    <citation type="submission" date="2018-03" db="EMBL/GenBank/DDBJ databases">
        <title>Genomic framework for the identification of Micromonospora saelicesensis and Micromonospora noduli.</title>
        <authorList>
            <person name="Riesco R."/>
            <person name="Trujillo M.E."/>
        </authorList>
    </citation>
    <scope>NUCLEOTIDE SEQUENCE [LARGE SCALE GENOMIC DNA]</scope>
    <source>
        <strain evidence="1 5">GAR05</strain>
    </source>
</reference>
<organism evidence="3 4">
    <name type="scientific">Micromonospora saelicesensis</name>
    <dbReference type="NCBI Taxonomy" id="285676"/>
    <lineage>
        <taxon>Bacteria</taxon>
        <taxon>Bacillati</taxon>
        <taxon>Actinomycetota</taxon>
        <taxon>Actinomycetes</taxon>
        <taxon>Micromonosporales</taxon>
        <taxon>Micromonosporaceae</taxon>
        <taxon>Micromonospora</taxon>
    </lineage>
</organism>
<dbReference type="EMBL" id="FMCR01000002">
    <property type="protein sequence ID" value="SCE96882.1"/>
    <property type="molecule type" value="Genomic_DNA"/>
</dbReference>
<protein>
    <submittedName>
        <fullName evidence="3">Type 2 lantibiotic, mersacidin/lichenicidin family</fullName>
    </submittedName>
</protein>
<gene>
    <name evidence="3" type="ORF">GA0070561_2807</name>
    <name evidence="1" type="ORF">GAR05_04920</name>
    <name evidence="2" type="ORF">PSN13_05850</name>
</gene>
<evidence type="ECO:0000313" key="6">
    <source>
        <dbReference type="Proteomes" id="UP000249419"/>
    </source>
</evidence>
<dbReference type="AlphaFoldDB" id="A0A1C4WKY7"/>
<accession>A0A1C4WKY7</accession>
<sequence length="83" mass="8628">MDYIRAWKDPVYRASLSPEDRASLPANPAGFVELNDQELDGADGGTWTPTPTITVVTGAAGCFSFNGTFCNGTCAAFTAGCCG</sequence>
<dbReference type="EMBL" id="PYAG01000039">
    <property type="protein sequence ID" value="RAO27962.1"/>
    <property type="molecule type" value="Genomic_DNA"/>
</dbReference>
<reference evidence="2 6" key="2">
    <citation type="submission" date="2018-03" db="EMBL/GenBank/DDBJ databases">
        <title>Defining the species Micromonospora saelicesensis and Micromonospora noduli under the framework of genomics.</title>
        <authorList>
            <person name="Riesco R."/>
            <person name="Trujillo M.E."/>
        </authorList>
    </citation>
    <scope>NUCLEOTIDE SEQUENCE [LARGE SCALE GENOMIC DNA]</scope>
    <source>
        <strain evidence="2 6">PSN13</strain>
    </source>
</reference>
<dbReference type="STRING" id="285676.GA0070561_2807"/>